<protein>
    <recommendedName>
        <fullName evidence="9">CUB domain-containing protein</fullName>
    </recommendedName>
</protein>
<evidence type="ECO:0008006" key="9">
    <source>
        <dbReference type="Google" id="ProtNLM"/>
    </source>
</evidence>
<evidence type="ECO:0000256" key="3">
    <source>
        <dbReference type="PROSITE-ProRule" id="PRU00059"/>
    </source>
</evidence>
<dbReference type="OrthoDB" id="5989951at2759"/>
<dbReference type="InterPro" id="IPR036116">
    <property type="entry name" value="FN3_sf"/>
</dbReference>
<keyword evidence="1" id="KW-0677">Repeat</keyword>
<reference evidence="7 8" key="1">
    <citation type="journal article" date="2018" name="Sci. Rep.">
        <title>Comparative analysis of the Pocillopora damicornis genome highlights role of immune system in coral evolution.</title>
        <authorList>
            <person name="Cunning R."/>
            <person name="Bay R.A."/>
            <person name="Gillette P."/>
            <person name="Baker A.C."/>
            <person name="Traylor-Knowles N."/>
        </authorList>
    </citation>
    <scope>NUCLEOTIDE SEQUENCE [LARGE SCALE GENOMIC DNA]</scope>
    <source>
        <strain evidence="7">RSMAS</strain>
        <tissue evidence="7">Whole animal</tissue>
    </source>
</reference>
<feature type="domain" description="CUB" evidence="5">
    <location>
        <begin position="274"/>
        <end position="338"/>
    </location>
</feature>
<organism evidence="7 8">
    <name type="scientific">Pocillopora damicornis</name>
    <name type="common">Cauliflower coral</name>
    <name type="synonym">Millepora damicornis</name>
    <dbReference type="NCBI Taxonomy" id="46731"/>
    <lineage>
        <taxon>Eukaryota</taxon>
        <taxon>Metazoa</taxon>
        <taxon>Cnidaria</taxon>
        <taxon>Anthozoa</taxon>
        <taxon>Hexacorallia</taxon>
        <taxon>Scleractinia</taxon>
        <taxon>Astrocoeniina</taxon>
        <taxon>Pocilloporidae</taxon>
        <taxon>Pocillopora</taxon>
    </lineage>
</organism>
<evidence type="ECO:0000313" key="8">
    <source>
        <dbReference type="Proteomes" id="UP000275408"/>
    </source>
</evidence>
<evidence type="ECO:0000259" key="6">
    <source>
        <dbReference type="PROSITE" id="PS50853"/>
    </source>
</evidence>
<dbReference type="SUPFAM" id="SSF49854">
    <property type="entry name" value="Spermadhesin, CUB domain"/>
    <property type="match status" value="1"/>
</dbReference>
<dbReference type="EMBL" id="RCHS01003942">
    <property type="protein sequence ID" value="RMX38796.1"/>
    <property type="molecule type" value="Genomic_DNA"/>
</dbReference>
<feature type="signal peptide" evidence="4">
    <location>
        <begin position="1"/>
        <end position="20"/>
    </location>
</feature>
<comment type="caution">
    <text evidence="7">The sequence shown here is derived from an EMBL/GenBank/DDBJ whole genome shotgun (WGS) entry which is preliminary data.</text>
</comment>
<dbReference type="Gene3D" id="2.60.40.10">
    <property type="entry name" value="Immunoglobulins"/>
    <property type="match status" value="1"/>
</dbReference>
<name>A0A3M6TBM2_POCDA</name>
<evidence type="ECO:0000313" key="7">
    <source>
        <dbReference type="EMBL" id="RMX38796.1"/>
    </source>
</evidence>
<keyword evidence="2" id="KW-1015">Disulfide bond</keyword>
<proteinExistence type="predicted"/>
<feature type="domain" description="Fibronectin type-III" evidence="6">
    <location>
        <begin position="154"/>
        <end position="252"/>
    </location>
</feature>
<dbReference type="InterPro" id="IPR000859">
    <property type="entry name" value="CUB_dom"/>
</dbReference>
<dbReference type="SUPFAM" id="SSF49265">
    <property type="entry name" value="Fibronectin type III"/>
    <property type="match status" value="1"/>
</dbReference>
<keyword evidence="4" id="KW-0732">Signal</keyword>
<dbReference type="PROSITE" id="PS50853">
    <property type="entry name" value="FN3"/>
    <property type="match status" value="1"/>
</dbReference>
<evidence type="ECO:0000256" key="4">
    <source>
        <dbReference type="SAM" id="SignalP"/>
    </source>
</evidence>
<accession>A0A3M6TBM2</accession>
<dbReference type="PROSITE" id="PS01180">
    <property type="entry name" value="CUB"/>
    <property type="match status" value="2"/>
</dbReference>
<dbReference type="Proteomes" id="UP000275408">
    <property type="component" value="Unassembled WGS sequence"/>
</dbReference>
<dbReference type="CDD" id="cd00063">
    <property type="entry name" value="FN3"/>
    <property type="match status" value="1"/>
</dbReference>
<dbReference type="InterPro" id="IPR003961">
    <property type="entry name" value="FN3_dom"/>
</dbReference>
<dbReference type="InterPro" id="IPR013783">
    <property type="entry name" value="Ig-like_fold"/>
</dbReference>
<keyword evidence="8" id="KW-1185">Reference proteome</keyword>
<dbReference type="Gene3D" id="2.60.120.290">
    <property type="entry name" value="Spermadhesin, CUB domain"/>
    <property type="match status" value="1"/>
</dbReference>
<evidence type="ECO:0000259" key="5">
    <source>
        <dbReference type="PROSITE" id="PS01180"/>
    </source>
</evidence>
<dbReference type="InterPro" id="IPR035914">
    <property type="entry name" value="Sperma_CUB_dom_sf"/>
</dbReference>
<evidence type="ECO:0000256" key="1">
    <source>
        <dbReference type="ARBA" id="ARBA00022737"/>
    </source>
</evidence>
<evidence type="ECO:0000256" key="2">
    <source>
        <dbReference type="ARBA" id="ARBA00023157"/>
    </source>
</evidence>
<dbReference type="PANTHER" id="PTHR24251">
    <property type="entry name" value="OVOCHYMASE-RELATED"/>
    <property type="match status" value="1"/>
</dbReference>
<dbReference type="Pfam" id="PF00431">
    <property type="entry name" value="CUB"/>
    <property type="match status" value="1"/>
</dbReference>
<feature type="chain" id="PRO_5018266969" description="CUB domain-containing protein" evidence="4">
    <location>
        <begin position="21"/>
        <end position="392"/>
    </location>
</feature>
<dbReference type="CDD" id="cd00041">
    <property type="entry name" value="CUB"/>
    <property type="match status" value="1"/>
</dbReference>
<dbReference type="SMART" id="SM00042">
    <property type="entry name" value="CUB"/>
    <property type="match status" value="1"/>
</dbReference>
<comment type="caution">
    <text evidence="3">Lacks conserved residue(s) required for the propagation of feature annotation.</text>
</comment>
<sequence>MILIVLLRVIISSWWPLVFEQDPYRRNANELLECGAPMYERNGLIRSREFPSRITYGDCLWDIHPKNKSVLLHFEHLNLPESDGCRDFYAAVGDSSGVEPELICGAREPFDVLVQAKKVLLLSHAERDIHGDRIGFQLHYMTLNHSVSEAERKASWVITASNVASSTAEITWSHYSAGAGETLVLYAIVCTPTLHEAGPSITTVVKDIDNSTAERLQPYTDYTAQVIALVKSEVGEMSFKGSEEVSFTTKEGGKMNAVCLKKFGIDQAVEGEVCGDDMEADAGQIMSPEYPGTPYIGHDQWDENPKCYWNIAPNGQLRMYFPGISENDENHATDLCGHIPENFTMLVIDKVLNLRASGFGYQRYAEEYRNGTKFLIDYEAVKGEITTVTGKV</sequence>
<gene>
    <name evidence="7" type="ORF">pdam_00017678</name>
</gene>
<feature type="domain" description="CUB" evidence="5">
    <location>
        <begin position="34"/>
        <end position="143"/>
    </location>
</feature>
<dbReference type="AlphaFoldDB" id="A0A3M6TBM2"/>